<accession>A0A485KVE2</accession>
<organism evidence="3 4">
    <name type="scientific">Aphanomyces stellatus</name>
    <dbReference type="NCBI Taxonomy" id="120398"/>
    <lineage>
        <taxon>Eukaryota</taxon>
        <taxon>Sar</taxon>
        <taxon>Stramenopiles</taxon>
        <taxon>Oomycota</taxon>
        <taxon>Saprolegniomycetes</taxon>
        <taxon>Saprolegniales</taxon>
        <taxon>Verrucalvaceae</taxon>
        <taxon>Aphanomyces</taxon>
    </lineage>
</organism>
<reference evidence="2" key="2">
    <citation type="submission" date="2019-06" db="EMBL/GenBank/DDBJ databases">
        <title>Genomics analysis of Aphanomyces spp. identifies a new class of oomycete effector associated with host adaptation.</title>
        <authorList>
            <person name="Gaulin E."/>
        </authorList>
    </citation>
    <scope>NUCLEOTIDE SEQUENCE</scope>
    <source>
        <strain evidence="2">CBS 578.67</strain>
    </source>
</reference>
<reference evidence="3 4" key="1">
    <citation type="submission" date="2019-03" db="EMBL/GenBank/DDBJ databases">
        <authorList>
            <person name="Gaulin E."/>
            <person name="Dumas B."/>
        </authorList>
    </citation>
    <scope>NUCLEOTIDE SEQUENCE [LARGE SCALE GENOMIC DNA]</scope>
    <source>
        <strain evidence="3">CBS 568.67</strain>
    </source>
</reference>
<evidence type="ECO:0000313" key="3">
    <source>
        <dbReference type="EMBL" id="VFT89000.1"/>
    </source>
</evidence>
<dbReference type="EMBL" id="CAADRA010005362">
    <property type="protein sequence ID" value="VFT89000.1"/>
    <property type="molecule type" value="Genomic_DNA"/>
</dbReference>
<evidence type="ECO:0000313" key="2">
    <source>
        <dbReference type="EMBL" id="KAF0697152.1"/>
    </source>
</evidence>
<name>A0A485KVE2_9STRA</name>
<evidence type="ECO:0000256" key="1">
    <source>
        <dbReference type="SAM" id="MobiDB-lite"/>
    </source>
</evidence>
<dbReference type="AlphaFoldDB" id="A0A485KVE2"/>
<gene>
    <name evidence="3" type="primary">Aste57867_12146</name>
    <name evidence="2" type="ORF">As57867_012101</name>
    <name evidence="3" type="ORF">ASTE57867_12146</name>
</gene>
<feature type="compositionally biased region" description="Pro residues" evidence="1">
    <location>
        <begin position="52"/>
        <end position="66"/>
    </location>
</feature>
<feature type="region of interest" description="Disordered" evidence="1">
    <location>
        <begin position="48"/>
        <end position="83"/>
    </location>
</feature>
<proteinExistence type="predicted"/>
<sequence length="191" mass="20772">MEGMLRDMEAVLLRVCRRLESQEAQVNALPQKVTRSIDMDKLIHGIESLNLAPPPSSSTTAPPPPSRHPRRETTLESHAKATGGSLSRRAMWCMWFHGDSAAPATGPLLLLSRATLTAKCQSRWCAAAMQWFTASSSRRRGGSLNRHAGRHDGGNVGGNLWLTRGAMHGTTPSRAAGRPPSVSSHWHVRPS</sequence>
<dbReference type="EMBL" id="VJMH01005341">
    <property type="protein sequence ID" value="KAF0697152.1"/>
    <property type="molecule type" value="Genomic_DNA"/>
</dbReference>
<keyword evidence="4" id="KW-1185">Reference proteome</keyword>
<dbReference type="Proteomes" id="UP000332933">
    <property type="component" value="Unassembled WGS sequence"/>
</dbReference>
<feature type="region of interest" description="Disordered" evidence="1">
    <location>
        <begin position="164"/>
        <end position="191"/>
    </location>
</feature>
<protein>
    <submittedName>
        <fullName evidence="3">Aste57867_12146 protein</fullName>
    </submittedName>
</protein>
<evidence type="ECO:0000313" key="4">
    <source>
        <dbReference type="Proteomes" id="UP000332933"/>
    </source>
</evidence>